<dbReference type="InterPro" id="IPR011990">
    <property type="entry name" value="TPR-like_helical_dom_sf"/>
</dbReference>
<protein>
    <submittedName>
        <fullName evidence="1">Anaphase-promoting complex subunit 7</fullName>
    </submittedName>
</protein>
<dbReference type="SUPFAM" id="SSF81901">
    <property type="entry name" value="HCP-like"/>
    <property type="match status" value="1"/>
</dbReference>
<reference evidence="2" key="1">
    <citation type="submission" date="2017-01" db="EMBL/GenBank/DDBJ databases">
        <authorList>
            <person name="Wang Y."/>
            <person name="White M."/>
            <person name="Kvist S."/>
            <person name="Moncalvo J.-M."/>
        </authorList>
    </citation>
    <scope>NUCLEOTIDE SEQUENCE [LARGE SCALE GENOMIC DNA]</scope>
    <source>
        <strain evidence="2">ID-206-W2</strain>
    </source>
</reference>
<name>A0A1R1YQE6_9FUNG</name>
<proteinExistence type="predicted"/>
<organism evidence="1 2">
    <name type="scientific">Smittium culicis</name>
    <dbReference type="NCBI Taxonomy" id="133412"/>
    <lineage>
        <taxon>Eukaryota</taxon>
        <taxon>Fungi</taxon>
        <taxon>Fungi incertae sedis</taxon>
        <taxon>Zoopagomycota</taxon>
        <taxon>Kickxellomycotina</taxon>
        <taxon>Harpellomycetes</taxon>
        <taxon>Harpellales</taxon>
        <taxon>Legeriomycetaceae</taxon>
        <taxon>Smittium</taxon>
    </lineage>
</organism>
<dbReference type="EMBL" id="LSSM01000378">
    <property type="protein sequence ID" value="OMJ29090.1"/>
    <property type="molecule type" value="Genomic_DNA"/>
</dbReference>
<dbReference type="AlphaFoldDB" id="A0A1R1YQE6"/>
<dbReference type="Gene3D" id="1.25.40.10">
    <property type="entry name" value="Tetratricopeptide repeat domain"/>
    <property type="match status" value="1"/>
</dbReference>
<keyword evidence="2" id="KW-1185">Reference proteome</keyword>
<accession>A0A1R1YQE6</accession>
<gene>
    <name evidence="1" type="ORF">AYI69_g1417</name>
</gene>
<evidence type="ECO:0000313" key="2">
    <source>
        <dbReference type="Proteomes" id="UP000187429"/>
    </source>
</evidence>
<sequence length="315" mass="35101">MGFSSLGKKFISENPMRPEGYLALSKLNIYNEKYIESIGILDTALNLNTGTNQLDLGYLYLAKSESFTGLENYDEAFRYSEISGGQVRNTFSMKQSVDVYLSMNDFDRALKLVKNVSEICGSNPVLLTMMAKVLLHSSESYEQTKTLLETVLAIDEGNEEAFAMLVTLHLNNKQYEHAMELLKDKVHEFNKDVYYVQYGDLLTISNNLVDAEVCYNMAKSLNPGNVRANSGLLRLNEIADNEDGVIQDEAQNEDGVSPAIADNNNITPTNNTGEYSMLQLQPGTADSYIFNSPTLATNINTSFSMMLQSTLENDD</sequence>
<comment type="caution">
    <text evidence="1">The sequence shown here is derived from an EMBL/GenBank/DDBJ whole genome shotgun (WGS) entry which is preliminary data.</text>
</comment>
<dbReference type="OrthoDB" id="308440at2759"/>
<dbReference type="Pfam" id="PF14559">
    <property type="entry name" value="TPR_19"/>
    <property type="match status" value="1"/>
</dbReference>
<evidence type="ECO:0000313" key="1">
    <source>
        <dbReference type="EMBL" id="OMJ29090.1"/>
    </source>
</evidence>
<dbReference type="Proteomes" id="UP000187429">
    <property type="component" value="Unassembled WGS sequence"/>
</dbReference>